<sequence length="133" mass="14934">MTRLFLAQLRPAQALNSHRLLLGFLLVWTRGPIMSPTHLSRVASITTPGGIQCPLDCRTDLPGPLRPLPLAHRSARPRPLPQRLLVRRTDRPSPLCLRQLMCEGAIAFVVGPNIWKTTSPRSLMKRHREVALI</sequence>
<dbReference type="EMBL" id="OZ034820">
    <property type="protein sequence ID" value="CAL1400759.1"/>
    <property type="molecule type" value="Genomic_DNA"/>
</dbReference>
<evidence type="ECO:0008006" key="3">
    <source>
        <dbReference type="Google" id="ProtNLM"/>
    </source>
</evidence>
<evidence type="ECO:0000313" key="1">
    <source>
        <dbReference type="EMBL" id="CAL1400759.1"/>
    </source>
</evidence>
<gene>
    <name evidence="1" type="ORF">LTRI10_LOCUS40865</name>
</gene>
<evidence type="ECO:0000313" key="2">
    <source>
        <dbReference type="Proteomes" id="UP001497516"/>
    </source>
</evidence>
<proteinExistence type="predicted"/>
<accession>A0AAV2FR08</accession>
<reference evidence="1 2" key="1">
    <citation type="submission" date="2024-04" db="EMBL/GenBank/DDBJ databases">
        <authorList>
            <person name="Fracassetti M."/>
        </authorList>
    </citation>
    <scope>NUCLEOTIDE SEQUENCE [LARGE SCALE GENOMIC DNA]</scope>
</reference>
<organism evidence="1 2">
    <name type="scientific">Linum trigynum</name>
    <dbReference type="NCBI Taxonomy" id="586398"/>
    <lineage>
        <taxon>Eukaryota</taxon>
        <taxon>Viridiplantae</taxon>
        <taxon>Streptophyta</taxon>
        <taxon>Embryophyta</taxon>
        <taxon>Tracheophyta</taxon>
        <taxon>Spermatophyta</taxon>
        <taxon>Magnoliopsida</taxon>
        <taxon>eudicotyledons</taxon>
        <taxon>Gunneridae</taxon>
        <taxon>Pentapetalae</taxon>
        <taxon>rosids</taxon>
        <taxon>fabids</taxon>
        <taxon>Malpighiales</taxon>
        <taxon>Linaceae</taxon>
        <taxon>Linum</taxon>
    </lineage>
</organism>
<dbReference type="AlphaFoldDB" id="A0AAV2FR08"/>
<keyword evidence="2" id="KW-1185">Reference proteome</keyword>
<dbReference type="Proteomes" id="UP001497516">
    <property type="component" value="Chromosome 7"/>
</dbReference>
<protein>
    <recommendedName>
        <fullName evidence="3">Secreted protein</fullName>
    </recommendedName>
</protein>
<name>A0AAV2FR08_9ROSI</name>